<dbReference type="PROSITE" id="PS50850">
    <property type="entry name" value="MFS"/>
    <property type="match status" value="1"/>
</dbReference>
<feature type="transmembrane region" description="Helical" evidence="1">
    <location>
        <begin position="450"/>
        <end position="472"/>
    </location>
</feature>
<dbReference type="SUPFAM" id="SSF103473">
    <property type="entry name" value="MFS general substrate transporter"/>
    <property type="match status" value="1"/>
</dbReference>
<protein>
    <submittedName>
        <fullName evidence="3">Putative sugar (And other) transporter</fullName>
    </submittedName>
</protein>
<dbReference type="GO" id="GO:0022857">
    <property type="term" value="F:transmembrane transporter activity"/>
    <property type="evidence" value="ECO:0007669"/>
    <property type="project" value="InterPro"/>
</dbReference>
<organism evidence="3">
    <name type="scientific">uncultured marine crenarchaeote HF4000_APKG6D9</name>
    <dbReference type="NCBI Taxonomy" id="455597"/>
    <lineage>
        <taxon>Archaea</taxon>
        <taxon>Nitrososphaerota</taxon>
        <taxon>Nitrososphaeria</taxon>
        <taxon>Nitrosopumilales</taxon>
        <taxon>environmental samples</taxon>
    </lineage>
</organism>
<keyword evidence="1" id="KW-1133">Transmembrane helix</keyword>
<gene>
    <name evidence="3" type="ORF">ALOHA_HF4000APKG6D9ctg1g1</name>
</gene>
<dbReference type="AlphaFoldDB" id="B3T934"/>
<dbReference type="InterPro" id="IPR011701">
    <property type="entry name" value="MFS"/>
</dbReference>
<dbReference type="InterPro" id="IPR050327">
    <property type="entry name" value="Proton-linked_MCT"/>
</dbReference>
<feature type="transmembrane region" description="Helical" evidence="1">
    <location>
        <begin position="287"/>
        <end position="315"/>
    </location>
</feature>
<reference evidence="3" key="1">
    <citation type="journal article" date="2008" name="ISME J.">
        <title>Genomic patterns of recombination, clonal divergence and environment in marine microbial populations.</title>
        <authorList>
            <person name="Konstantinidis K.T."/>
            <person name="Delong E.F."/>
        </authorList>
    </citation>
    <scope>NUCLEOTIDE SEQUENCE</scope>
</reference>
<feature type="transmembrane region" description="Helical" evidence="1">
    <location>
        <begin position="172"/>
        <end position="194"/>
    </location>
</feature>
<feature type="transmembrane region" description="Helical" evidence="1">
    <location>
        <begin position="132"/>
        <end position="151"/>
    </location>
</feature>
<dbReference type="Pfam" id="PF07690">
    <property type="entry name" value="MFS_1"/>
    <property type="match status" value="1"/>
</dbReference>
<dbReference type="PANTHER" id="PTHR11360">
    <property type="entry name" value="MONOCARBOXYLATE TRANSPORTER"/>
    <property type="match status" value="1"/>
</dbReference>
<dbReference type="Gene3D" id="1.20.1250.20">
    <property type="entry name" value="MFS general substrate transporter like domains"/>
    <property type="match status" value="2"/>
</dbReference>
<evidence type="ECO:0000256" key="1">
    <source>
        <dbReference type="SAM" id="Phobius"/>
    </source>
</evidence>
<dbReference type="InterPro" id="IPR036259">
    <property type="entry name" value="MFS_trans_sf"/>
</dbReference>
<keyword evidence="1" id="KW-0812">Transmembrane</keyword>
<feature type="transmembrane region" description="Helical" evidence="1">
    <location>
        <begin position="74"/>
        <end position="99"/>
    </location>
</feature>
<proteinExistence type="predicted"/>
<dbReference type="EMBL" id="EU016644">
    <property type="protein sequence ID" value="ABZ09093.1"/>
    <property type="molecule type" value="Genomic_DNA"/>
</dbReference>
<feature type="transmembrane region" description="Helical" evidence="1">
    <location>
        <begin position="106"/>
        <end position="126"/>
    </location>
</feature>
<accession>B3T934</accession>
<feature type="domain" description="Major facilitator superfamily (MFS) profile" evidence="2">
    <location>
        <begin position="41"/>
        <end position="477"/>
    </location>
</feature>
<feature type="transmembrane region" description="Helical" evidence="1">
    <location>
        <begin position="200"/>
        <end position="220"/>
    </location>
</feature>
<name>B3T934_9ARCH</name>
<feature type="transmembrane region" description="Helical" evidence="1">
    <location>
        <begin position="37"/>
        <end position="54"/>
    </location>
</feature>
<feature type="transmembrane region" description="Helical" evidence="1">
    <location>
        <begin position="385"/>
        <end position="406"/>
    </location>
</feature>
<feature type="transmembrane region" description="Helical" evidence="1">
    <location>
        <begin position="327"/>
        <end position="351"/>
    </location>
</feature>
<evidence type="ECO:0000259" key="2">
    <source>
        <dbReference type="PROSITE" id="PS50850"/>
    </source>
</evidence>
<keyword evidence="1" id="KW-0472">Membrane</keyword>
<sequence>MDPENPVWLRFVSTDSRLESKALVELNPKTLWGRRNNVFFGWWIVVVSAIIDALKHGTFNRGFTLYVLPLRQELGIGVAAISVADMLGRMVAGILGPLAGYATDRLGARTMLIFGGVASGVGFILLTLTKSYGYFLLVFVGLLSLGFRAGYNNATVPALNQWFRRRRSLAMSTASTGTGLGGFLVTPLMGLLVLTVGWRTAAMVSGIGIIIIVVPLALLVRRTPESMGLLPDGDPPPDAVVAGQTESGLLGGRGREPHDASRVAAPLRQMVRDPDFTAKEALSTVSFWLVVLAVGLRNTVHSGMSFLLAPVMVWFLEGEIARGEVGLSSAALAALFIGGLSLGTMIFNPVVGWMGDKWSKEKLSSVAMATGVVALLSILNQSGHIWQLAIFVVLLAFSESANPLAWAIMGDYFGRRSYATLRGWQHLPDQMMSMSTPVWMGWIFDHNESGYYWALIPLAVIYGLAAACYLIIPRPRPPARLRRRRSGQALGSA</sequence>
<dbReference type="InterPro" id="IPR020846">
    <property type="entry name" value="MFS_dom"/>
</dbReference>
<evidence type="ECO:0000313" key="3">
    <source>
        <dbReference type="EMBL" id="ABZ09093.1"/>
    </source>
</evidence>
<dbReference type="PANTHER" id="PTHR11360:SF284">
    <property type="entry name" value="EG:103B4.3 PROTEIN-RELATED"/>
    <property type="match status" value="1"/>
</dbReference>